<accession>A0A372FQI2</accession>
<evidence type="ECO:0000313" key="1">
    <source>
        <dbReference type="EMBL" id="RFS40521.1"/>
    </source>
</evidence>
<reference evidence="1 2" key="1">
    <citation type="submission" date="2018-08" db="EMBL/GenBank/DDBJ databases">
        <title>Verrucosispora craniellae sp. nov., isolated from a marine sponge in the South China Sea.</title>
        <authorList>
            <person name="Li L."/>
            <person name="Lin H.W."/>
        </authorList>
    </citation>
    <scope>NUCLEOTIDE SEQUENCE [LARGE SCALE GENOMIC DNA]</scope>
    <source>
        <strain evidence="1 2">LHW63014</strain>
    </source>
</reference>
<protein>
    <recommendedName>
        <fullName evidence="3">Endonuclease/exonuclease/phosphatase family protein</fullName>
    </recommendedName>
</protein>
<dbReference type="EMBL" id="QVFU01000102">
    <property type="protein sequence ID" value="RFS40521.1"/>
    <property type="molecule type" value="Genomic_DNA"/>
</dbReference>
<dbReference type="Gene3D" id="3.60.10.10">
    <property type="entry name" value="Endonuclease/exonuclease/phosphatase"/>
    <property type="match status" value="1"/>
</dbReference>
<name>A0A372FQI2_9ACTN</name>
<organism evidence="1 2">
    <name type="scientific">Micromonospora craniellae</name>
    <dbReference type="NCBI Taxonomy" id="2294034"/>
    <lineage>
        <taxon>Bacteria</taxon>
        <taxon>Bacillati</taxon>
        <taxon>Actinomycetota</taxon>
        <taxon>Actinomycetes</taxon>
        <taxon>Micromonosporales</taxon>
        <taxon>Micromonosporaceae</taxon>
        <taxon>Micromonospora</taxon>
    </lineage>
</organism>
<keyword evidence="2" id="KW-1185">Reference proteome</keyword>
<dbReference type="InterPro" id="IPR036691">
    <property type="entry name" value="Endo/exonu/phosph_ase_sf"/>
</dbReference>
<dbReference type="AlphaFoldDB" id="A0A372FQI2"/>
<dbReference type="OrthoDB" id="3523129at2"/>
<dbReference type="Proteomes" id="UP000262621">
    <property type="component" value="Unassembled WGS sequence"/>
</dbReference>
<comment type="caution">
    <text evidence="1">The sequence shown here is derived from an EMBL/GenBank/DDBJ whole genome shotgun (WGS) entry which is preliminary data.</text>
</comment>
<dbReference type="GO" id="GO:0003824">
    <property type="term" value="F:catalytic activity"/>
    <property type="evidence" value="ECO:0007669"/>
    <property type="project" value="InterPro"/>
</dbReference>
<sequence length="315" mass="35164">MTRVEIALLNFEAGGLRRQGQGRDLRLLVDAFHTVEHAPALLLLNEAKYWRENGSRPLHQAAELLADRFHTRYVGLLGHDPDSPMPSAIIYDPTVLTLRSWPDVGDPHLFPDKRNIAVFAVTDTADVDTDRIEFAAAVTHWTPHCGIRRRHQAALLDRYGTTRRPVIIGGDLNSTASGDHLPQRDWTAADYRTRAQKGRRLPDGTWTADTDAVDHLIGRWNPHTRQRDDGCGFHALADLAWQTNPHTKLLPTVNDKDHVGGGLLIDWLLANTAMLPHVIPDSYHVHLPHTHPHPSDHRLITATLTFPTTSSGQGS</sequence>
<gene>
    <name evidence="1" type="ORF">D0Q02_30325</name>
</gene>
<dbReference type="RefSeq" id="WP_117231318.1">
    <property type="nucleotide sequence ID" value="NZ_CP061725.1"/>
</dbReference>
<evidence type="ECO:0000313" key="2">
    <source>
        <dbReference type="Proteomes" id="UP000262621"/>
    </source>
</evidence>
<evidence type="ECO:0008006" key="3">
    <source>
        <dbReference type="Google" id="ProtNLM"/>
    </source>
</evidence>
<dbReference type="SUPFAM" id="SSF56219">
    <property type="entry name" value="DNase I-like"/>
    <property type="match status" value="1"/>
</dbReference>
<proteinExistence type="predicted"/>